<dbReference type="AlphaFoldDB" id="A0AAJ6LXE3"/>
<reference evidence="5" key="1">
    <citation type="submission" date="2023-09" db="EMBL/GenBank/DDBJ databases">
        <title>First report of Pseudomonas coleopterorum DJ13 causing leaf spot on Rhododendron pulchrum Sweet in China.</title>
        <authorList>
            <person name="Zhang Y."/>
        </authorList>
    </citation>
    <scope>NUCLEOTIDE SEQUENCE</scope>
    <source>
        <strain evidence="5">DJ13</strain>
    </source>
</reference>
<dbReference type="Proteomes" id="UP001258207">
    <property type="component" value="Chromosome"/>
</dbReference>
<dbReference type="EMBL" id="CP134081">
    <property type="protein sequence ID" value="WNC08767.1"/>
    <property type="molecule type" value="Genomic_DNA"/>
</dbReference>
<dbReference type="Pfam" id="PF00929">
    <property type="entry name" value="RNase_T"/>
    <property type="match status" value="1"/>
</dbReference>
<dbReference type="InterPro" id="IPR013520">
    <property type="entry name" value="Ribonucl_H"/>
</dbReference>
<organism evidence="5 6">
    <name type="scientific">Pseudomonas coleopterorum</name>
    <dbReference type="NCBI Taxonomy" id="1605838"/>
    <lineage>
        <taxon>Bacteria</taxon>
        <taxon>Pseudomonadati</taxon>
        <taxon>Pseudomonadota</taxon>
        <taxon>Gammaproteobacteria</taxon>
        <taxon>Pseudomonadales</taxon>
        <taxon>Pseudomonadaceae</taxon>
        <taxon>Pseudomonas</taxon>
    </lineage>
</organism>
<keyword evidence="2 5" id="KW-0378">Hydrolase</keyword>
<dbReference type="SUPFAM" id="SSF53098">
    <property type="entry name" value="Ribonuclease H-like"/>
    <property type="match status" value="1"/>
</dbReference>
<dbReference type="InterPro" id="IPR047201">
    <property type="entry name" value="ERI-1_3'hExo-like"/>
</dbReference>
<sequence>MEPVRKPQHLGALGELLRPYQYLLCIDLEATCDEDTKPGEPARQLKVQRDEMETIEIGLAVVDLSSLQLVDQYQSFVRPTRHPVLTDFCRRLTTIKQSDVDTAPGYVRTARMLDAFLEAYPNSAWCSWGDYDYKQLQQDALHLNCKPMLEGMLHTNLKKWHWKVFNCKALGLQPAVEMLGLEWEGTYHRGIDDALNLANLAIHMLGRLAFPETPLPNADQLP</sequence>
<dbReference type="CDD" id="cd06133">
    <property type="entry name" value="ERI-1_3'hExo_like"/>
    <property type="match status" value="1"/>
</dbReference>
<feature type="domain" description="Exonuclease" evidence="4">
    <location>
        <begin position="22"/>
        <end position="210"/>
    </location>
</feature>
<evidence type="ECO:0000259" key="4">
    <source>
        <dbReference type="SMART" id="SM00479"/>
    </source>
</evidence>
<dbReference type="GO" id="GO:0000175">
    <property type="term" value="F:3'-5'-RNA exonuclease activity"/>
    <property type="evidence" value="ECO:0007669"/>
    <property type="project" value="InterPro"/>
</dbReference>
<proteinExistence type="predicted"/>
<gene>
    <name evidence="5" type="ORF">RI108_15885</name>
</gene>
<keyword evidence="3 5" id="KW-0269">Exonuclease</keyword>
<dbReference type="PANTHER" id="PTHR23044:SF61">
    <property type="entry name" value="3'-5' EXORIBONUCLEASE 1-RELATED"/>
    <property type="match status" value="1"/>
</dbReference>
<protein>
    <submittedName>
        <fullName evidence="5">3'-5' exonuclease</fullName>
        <ecNumber evidence="5">3.1.-.-</ecNumber>
    </submittedName>
</protein>
<evidence type="ECO:0000313" key="5">
    <source>
        <dbReference type="EMBL" id="WNC08767.1"/>
    </source>
</evidence>
<evidence type="ECO:0000256" key="2">
    <source>
        <dbReference type="ARBA" id="ARBA00022801"/>
    </source>
</evidence>
<dbReference type="SMART" id="SM00479">
    <property type="entry name" value="EXOIII"/>
    <property type="match status" value="1"/>
</dbReference>
<dbReference type="Gene3D" id="3.30.420.10">
    <property type="entry name" value="Ribonuclease H-like superfamily/Ribonuclease H"/>
    <property type="match status" value="1"/>
</dbReference>
<dbReference type="InterPro" id="IPR036397">
    <property type="entry name" value="RNaseH_sf"/>
</dbReference>
<accession>A0AAJ6LXE3</accession>
<dbReference type="EC" id="3.1.-.-" evidence="5"/>
<dbReference type="InterPro" id="IPR051274">
    <property type="entry name" value="3-5_Exoribonuclease"/>
</dbReference>
<dbReference type="GO" id="GO:0006259">
    <property type="term" value="P:DNA metabolic process"/>
    <property type="evidence" value="ECO:0007669"/>
    <property type="project" value="UniProtKB-ARBA"/>
</dbReference>
<evidence type="ECO:0000256" key="1">
    <source>
        <dbReference type="ARBA" id="ARBA00022722"/>
    </source>
</evidence>
<evidence type="ECO:0000313" key="6">
    <source>
        <dbReference type="Proteomes" id="UP001258207"/>
    </source>
</evidence>
<dbReference type="GO" id="GO:0003676">
    <property type="term" value="F:nucleic acid binding"/>
    <property type="evidence" value="ECO:0007669"/>
    <property type="project" value="InterPro"/>
</dbReference>
<dbReference type="PANTHER" id="PTHR23044">
    <property type="entry name" value="3'-5' EXONUCLEASE ERI1-RELATED"/>
    <property type="match status" value="1"/>
</dbReference>
<dbReference type="RefSeq" id="WP_090356914.1">
    <property type="nucleotide sequence ID" value="NZ_CP134081.1"/>
</dbReference>
<evidence type="ECO:0000256" key="3">
    <source>
        <dbReference type="ARBA" id="ARBA00022839"/>
    </source>
</evidence>
<name>A0AAJ6LXE3_9PSED</name>
<dbReference type="InterPro" id="IPR012337">
    <property type="entry name" value="RNaseH-like_sf"/>
</dbReference>
<keyword evidence="1" id="KW-0540">Nuclease</keyword>